<reference evidence="1 2" key="1">
    <citation type="journal article" date="2013" name="Proc. Natl. Acad. Sci. U.S.A.">
        <title>Twelve previously unknown phage genera are ubiquitous in global oceans.</title>
        <authorList>
            <person name="Holmfeldt K."/>
            <person name="Solonenko N."/>
            <person name="Shah M."/>
            <person name="Corrier K."/>
            <person name="Riemann L."/>
            <person name="Verberkmoes N.C."/>
            <person name="Sullivan M.B."/>
        </authorList>
    </citation>
    <scope>NUCLEOTIDE SEQUENCE [LARGE SCALE GENOMIC DNA]</scope>
    <source>
        <strain evidence="1">Phi14:2</strain>
    </source>
</reference>
<dbReference type="Proteomes" id="UP000014725">
    <property type="component" value="Segment"/>
</dbReference>
<organism evidence="1 2">
    <name type="scientific">Cellulophaga phage phi14:2</name>
    <dbReference type="NCBI Taxonomy" id="1327990"/>
    <lineage>
        <taxon>Viruses</taxon>
        <taxon>Duplodnaviria</taxon>
        <taxon>Heunggongvirae</taxon>
        <taxon>Uroviricota</taxon>
        <taxon>Caudoviricetes</taxon>
        <taxon>Crassvirales</taxon>
        <taxon>Steigviridae</taxon>
        <taxon>Asinivirinae</taxon>
        <taxon>Akihdevirus</taxon>
        <taxon>Akihdevirus balticus</taxon>
    </lineage>
</organism>
<name>S0A094_9CAUD</name>
<reference evidence="2" key="2">
    <citation type="submission" date="2013-03" db="EMBL/GenBank/DDBJ databases">
        <title>The Cellulophaga phages: a novel, diverse, and globally ubiquitous model system.</title>
        <authorList>
            <person name="Holmfeldt K."/>
            <person name="Solonenko N."/>
            <person name="Shah M."/>
            <person name="Corrier K."/>
            <person name="Riemann L."/>
            <person name="VerBerkmoes N.C."/>
            <person name="Sullivan M.B."/>
        </authorList>
    </citation>
    <scope>NUCLEOTIDE SEQUENCE [LARGE SCALE GENOMIC DNA]</scope>
</reference>
<gene>
    <name evidence="1" type="ORF">Phi14:2_gp111</name>
</gene>
<accession>S0A094</accession>
<evidence type="ECO:0000313" key="1">
    <source>
        <dbReference type="EMBL" id="AGO48989.1"/>
    </source>
</evidence>
<keyword evidence="2" id="KW-1185">Reference proteome</keyword>
<protein>
    <submittedName>
        <fullName evidence="1">Uncharacterized protein</fullName>
    </submittedName>
</protein>
<proteinExistence type="predicted"/>
<evidence type="ECO:0000313" key="2">
    <source>
        <dbReference type="Proteomes" id="UP000014725"/>
    </source>
</evidence>
<dbReference type="EMBL" id="KC821624">
    <property type="protein sequence ID" value="AGO48989.1"/>
    <property type="molecule type" value="Genomic_DNA"/>
</dbReference>
<sequence length="61" mass="7054">MNNYDEEPVECCSRCKNLHLIKESETSPDVSCTKCGDINNVERLDSIHEYIDKYGMIWNIG</sequence>